<dbReference type="CDD" id="cd06587">
    <property type="entry name" value="VOC"/>
    <property type="match status" value="1"/>
</dbReference>
<accession>A0A3D8GUQ1</accession>
<dbReference type="PROSITE" id="PS51819">
    <property type="entry name" value="VOC"/>
    <property type="match status" value="1"/>
</dbReference>
<proteinExistence type="predicted"/>
<dbReference type="AlphaFoldDB" id="A0A3D8GUQ1"/>
<feature type="domain" description="VOC" evidence="1">
    <location>
        <begin position="20"/>
        <end position="156"/>
    </location>
</feature>
<evidence type="ECO:0000259" key="1">
    <source>
        <dbReference type="PROSITE" id="PS51819"/>
    </source>
</evidence>
<dbReference type="Proteomes" id="UP000257144">
    <property type="component" value="Unassembled WGS sequence"/>
</dbReference>
<protein>
    <recommendedName>
        <fullName evidence="1">VOC domain-containing protein</fullName>
    </recommendedName>
</protein>
<organism evidence="2 3">
    <name type="scientific">Neobacillus piezotolerans</name>
    <dbReference type="NCBI Taxonomy" id="2259171"/>
    <lineage>
        <taxon>Bacteria</taxon>
        <taxon>Bacillati</taxon>
        <taxon>Bacillota</taxon>
        <taxon>Bacilli</taxon>
        <taxon>Bacillales</taxon>
        <taxon>Bacillaceae</taxon>
        <taxon>Neobacillus</taxon>
    </lineage>
</organism>
<evidence type="ECO:0000313" key="2">
    <source>
        <dbReference type="EMBL" id="RDU38092.1"/>
    </source>
</evidence>
<name>A0A3D8GUQ1_9BACI</name>
<reference evidence="2 3" key="1">
    <citation type="submission" date="2018-07" db="EMBL/GenBank/DDBJ databases">
        <title>Bacillus sp. YLB-04 draft genome sequence.</title>
        <authorList>
            <person name="Yu L."/>
            <person name="Tang X."/>
        </authorList>
    </citation>
    <scope>NUCLEOTIDE SEQUENCE [LARGE SCALE GENOMIC DNA]</scope>
    <source>
        <strain evidence="2 3">YLB-04</strain>
    </source>
</reference>
<dbReference type="OrthoDB" id="2968364at2"/>
<dbReference type="Pfam" id="PF00903">
    <property type="entry name" value="Glyoxalase"/>
    <property type="match status" value="1"/>
</dbReference>
<dbReference type="Gene3D" id="3.10.180.10">
    <property type="entry name" value="2,3-Dihydroxybiphenyl 1,2-Dioxygenase, domain 1"/>
    <property type="match status" value="1"/>
</dbReference>
<comment type="caution">
    <text evidence="2">The sequence shown here is derived from an EMBL/GenBank/DDBJ whole genome shotgun (WGS) entry which is preliminary data.</text>
</comment>
<dbReference type="InterPro" id="IPR004360">
    <property type="entry name" value="Glyas_Fos-R_dOase_dom"/>
</dbReference>
<dbReference type="InterPro" id="IPR037523">
    <property type="entry name" value="VOC_core"/>
</dbReference>
<dbReference type="EMBL" id="QNQT01000001">
    <property type="protein sequence ID" value="RDU38092.1"/>
    <property type="molecule type" value="Genomic_DNA"/>
</dbReference>
<gene>
    <name evidence="2" type="ORF">DRW41_00515</name>
</gene>
<dbReference type="InterPro" id="IPR029068">
    <property type="entry name" value="Glyas_Bleomycin-R_OHBP_Dase"/>
</dbReference>
<dbReference type="SUPFAM" id="SSF54593">
    <property type="entry name" value="Glyoxalase/Bleomycin resistance protein/Dihydroxybiphenyl dioxygenase"/>
    <property type="match status" value="1"/>
</dbReference>
<evidence type="ECO:0000313" key="3">
    <source>
        <dbReference type="Proteomes" id="UP000257144"/>
    </source>
</evidence>
<keyword evidence="3" id="KW-1185">Reference proteome</keyword>
<sequence>MNMQANEEIIAEERMEDITGITCIYVPVNDVYESIKWYQKNLGYQPANNDRVEPGIEMAVLNFPDLNGNLPSPGLRQVVPALFLHKSDEEGGRLRFSWSLDNGKPHAMACFITPRIKELLERFKKNGVNILGERITSGPNITFADPDGNIWEVWQP</sequence>